<evidence type="ECO:0000256" key="3">
    <source>
        <dbReference type="ARBA" id="ARBA00023274"/>
    </source>
</evidence>
<evidence type="ECO:0000256" key="5">
    <source>
        <dbReference type="ARBA" id="ARBA00035359"/>
    </source>
</evidence>
<dbReference type="GeneTree" id="ENSGT00940000170646"/>
<dbReference type="InterPro" id="IPR038657">
    <property type="entry name" value="Ribosomal_bL19_sf"/>
</dbReference>
<keyword evidence="3" id="KW-0687">Ribonucleoprotein</keyword>
<dbReference type="InterPro" id="IPR008991">
    <property type="entry name" value="Translation_prot_SH3-like_sf"/>
</dbReference>
<dbReference type="PANTHER" id="PTHR15680">
    <property type="entry name" value="RIBOSOMAL PROTEIN L19"/>
    <property type="match status" value="1"/>
</dbReference>
<dbReference type="Pfam" id="PF01245">
    <property type="entry name" value="Ribosomal_L19"/>
    <property type="match status" value="1"/>
</dbReference>
<sequence>MRTMTRCFHPAYCELRCCTQARSSTTFTQPKRPTLKATDSKTSFVEGREDPKLFSPEYVPPLVRPEWHRNQLKYRLERMDCLRRRNVVNIPEFYPGSILGVTVYDAYAPGNKARFVGRCLYRDGFGLGCKFMLRNIVEGEGIEIIYQLFSPAILKYEVLRLEKWLDTDLRYLRDADPEYCTISFDMPPEAPLPQTEELPVFKGKVKMKDRAVWGYNYHKAWPRPYNAYLEEYFVEEDFMEQHELHTKGGHGHLEFDICKHYDTRGLKEKLMEEMELNQKRINMADKKS</sequence>
<organism evidence="6 7">
    <name type="scientific">Ciona savignyi</name>
    <name type="common">Pacific transparent sea squirt</name>
    <dbReference type="NCBI Taxonomy" id="51511"/>
    <lineage>
        <taxon>Eukaryota</taxon>
        <taxon>Metazoa</taxon>
        <taxon>Chordata</taxon>
        <taxon>Tunicata</taxon>
        <taxon>Ascidiacea</taxon>
        <taxon>Phlebobranchia</taxon>
        <taxon>Cionidae</taxon>
        <taxon>Ciona</taxon>
    </lineage>
</organism>
<evidence type="ECO:0000313" key="7">
    <source>
        <dbReference type="Proteomes" id="UP000007875"/>
    </source>
</evidence>
<dbReference type="GO" id="GO:0003735">
    <property type="term" value="F:structural constituent of ribosome"/>
    <property type="evidence" value="ECO:0007669"/>
    <property type="project" value="InterPro"/>
</dbReference>
<evidence type="ECO:0000256" key="1">
    <source>
        <dbReference type="ARBA" id="ARBA00005781"/>
    </source>
</evidence>
<dbReference type="Proteomes" id="UP000007875">
    <property type="component" value="Unassembled WGS sequence"/>
</dbReference>
<reference evidence="6" key="3">
    <citation type="submission" date="2025-09" db="UniProtKB">
        <authorList>
            <consortium name="Ensembl"/>
        </authorList>
    </citation>
    <scope>IDENTIFICATION</scope>
</reference>
<keyword evidence="2" id="KW-0689">Ribosomal protein</keyword>
<evidence type="ECO:0000256" key="2">
    <source>
        <dbReference type="ARBA" id="ARBA00022980"/>
    </source>
</evidence>
<reference evidence="7" key="1">
    <citation type="submission" date="2003-08" db="EMBL/GenBank/DDBJ databases">
        <authorList>
            <person name="Birren B."/>
            <person name="Nusbaum C."/>
            <person name="Abebe A."/>
            <person name="Abouelleil A."/>
            <person name="Adekoya E."/>
            <person name="Ait-zahra M."/>
            <person name="Allen N."/>
            <person name="Allen T."/>
            <person name="An P."/>
            <person name="Anderson M."/>
            <person name="Anderson S."/>
            <person name="Arachchi H."/>
            <person name="Armbruster J."/>
            <person name="Bachantsang P."/>
            <person name="Baldwin J."/>
            <person name="Barry A."/>
            <person name="Bayul T."/>
            <person name="Blitshsteyn B."/>
            <person name="Bloom T."/>
            <person name="Blye J."/>
            <person name="Boguslavskiy L."/>
            <person name="Borowsky M."/>
            <person name="Boukhgalter B."/>
            <person name="Brunache A."/>
            <person name="Butler J."/>
            <person name="Calixte N."/>
            <person name="Calvo S."/>
            <person name="Camarata J."/>
            <person name="Campo K."/>
            <person name="Chang J."/>
            <person name="Cheshatsang Y."/>
            <person name="Citroen M."/>
            <person name="Collymore A."/>
            <person name="Considine T."/>
            <person name="Cook A."/>
            <person name="Cooke P."/>
            <person name="Corum B."/>
            <person name="Cuomo C."/>
            <person name="David R."/>
            <person name="Dawoe T."/>
            <person name="Degray S."/>
            <person name="Dodge S."/>
            <person name="Dooley K."/>
            <person name="Dorje P."/>
            <person name="Dorjee K."/>
            <person name="Dorris L."/>
            <person name="Duffey N."/>
            <person name="Dupes A."/>
            <person name="Elkins T."/>
            <person name="Engels R."/>
            <person name="Erickson J."/>
            <person name="Farina A."/>
            <person name="Faro S."/>
            <person name="Ferreira P."/>
            <person name="Fischer H."/>
            <person name="Fitzgerald M."/>
            <person name="Foley K."/>
            <person name="Gage D."/>
            <person name="Galagan J."/>
            <person name="Gearin G."/>
            <person name="Gnerre S."/>
            <person name="Gnirke A."/>
            <person name="Goyette A."/>
            <person name="Graham J."/>
            <person name="Grandbois E."/>
            <person name="Gyaltsen K."/>
            <person name="Hafez N."/>
            <person name="Hagopian D."/>
            <person name="Hagos B."/>
            <person name="Hall J."/>
            <person name="Hatcher B."/>
            <person name="Heller A."/>
            <person name="Higgins H."/>
            <person name="Honan T."/>
            <person name="Horn A."/>
            <person name="Houde N."/>
            <person name="Hughes L."/>
            <person name="Hulme W."/>
            <person name="Husby E."/>
            <person name="Iliev I."/>
            <person name="Jaffe D."/>
            <person name="Jones C."/>
            <person name="Kamal M."/>
            <person name="Kamat A."/>
            <person name="Kamvysselis M."/>
            <person name="Karlsson E."/>
            <person name="Kells C."/>
            <person name="Kieu A."/>
            <person name="Kisner P."/>
            <person name="Kodira C."/>
            <person name="Kulbokas E."/>
            <person name="Labutti K."/>
            <person name="Lama D."/>
            <person name="Landers T."/>
            <person name="Leger J."/>
            <person name="Levine S."/>
            <person name="Lewis D."/>
            <person name="Lewis T."/>
            <person name="Lindblad-toh K."/>
            <person name="Liu X."/>
            <person name="Lokyitsang T."/>
            <person name="Lokyitsang Y."/>
            <person name="Lucien O."/>
            <person name="Lui A."/>
            <person name="Ma L.J."/>
            <person name="Mabbitt R."/>
            <person name="Macdonald J."/>
            <person name="Maclean C."/>
            <person name="Major J."/>
            <person name="Manning J."/>
            <person name="Marabella R."/>
            <person name="Maru K."/>
            <person name="Matthews C."/>
            <person name="Mauceli E."/>
            <person name="Mccarthy M."/>
            <person name="Mcdonough S."/>
            <person name="Mcghee T."/>
            <person name="Meldrim J."/>
            <person name="Meneus L."/>
            <person name="Mesirov J."/>
            <person name="Mihalev A."/>
            <person name="Mihova T."/>
            <person name="Mikkelsen T."/>
            <person name="Mlenga V."/>
            <person name="Moru K."/>
            <person name="Mozes J."/>
            <person name="Mulrain L."/>
            <person name="Munson G."/>
            <person name="Naylor J."/>
            <person name="Newes C."/>
            <person name="Nguyen C."/>
            <person name="Nguyen N."/>
            <person name="Nguyen T."/>
            <person name="Nicol R."/>
            <person name="Nielsen C."/>
            <person name="Nizzari M."/>
            <person name="Norbu C."/>
            <person name="Norbu N."/>
            <person name="O'donnell P."/>
            <person name="Okoawo O."/>
            <person name="O'leary S."/>
            <person name="Omotosho B."/>
            <person name="O'neill K."/>
            <person name="Osman S."/>
            <person name="Parker S."/>
            <person name="Perrin D."/>
            <person name="Phunkhang P."/>
            <person name="Piqani B."/>
            <person name="Purcell S."/>
            <person name="Rachupka T."/>
            <person name="Ramasamy U."/>
            <person name="Rameau R."/>
            <person name="Ray V."/>
            <person name="Raymond C."/>
            <person name="Retta R."/>
            <person name="Richardson S."/>
            <person name="Rise C."/>
            <person name="Rodriguez J."/>
            <person name="Rogers J."/>
            <person name="Rogov P."/>
            <person name="Rutman M."/>
            <person name="Schupbach R."/>
            <person name="Seaman C."/>
            <person name="Settipalli S."/>
            <person name="Sharpe T."/>
            <person name="Sheridan J."/>
            <person name="Sherpa N."/>
            <person name="Shi J."/>
            <person name="Smirnov S."/>
            <person name="Smith C."/>
            <person name="Sougnez C."/>
            <person name="Spencer B."/>
            <person name="Stalker J."/>
            <person name="Stange-thomann N."/>
            <person name="Stavropoulos S."/>
            <person name="Stetson K."/>
            <person name="Stone C."/>
            <person name="Stone S."/>
            <person name="Stubbs M."/>
            <person name="Talamas J."/>
            <person name="Tchuinga P."/>
            <person name="Tenzing P."/>
            <person name="Tesfaye S."/>
            <person name="Theodore J."/>
            <person name="Thoulutsang Y."/>
            <person name="Topham K."/>
            <person name="Towey S."/>
            <person name="Tsamla T."/>
            <person name="Tsomo N."/>
            <person name="Vallee D."/>
            <person name="Vassiliev H."/>
            <person name="Venkataraman V."/>
            <person name="Vinson J."/>
            <person name="Vo A."/>
            <person name="Wade C."/>
            <person name="Wang S."/>
            <person name="Wangchuk T."/>
            <person name="Wangdi T."/>
            <person name="Whittaker C."/>
            <person name="Wilkinson J."/>
            <person name="Wu Y."/>
            <person name="Wyman D."/>
            <person name="Yadav S."/>
            <person name="Yang S."/>
            <person name="Yang X."/>
            <person name="Yeager S."/>
            <person name="Yee E."/>
            <person name="Young G."/>
            <person name="Zainoun J."/>
            <person name="Zembeck L."/>
            <person name="Zimmer A."/>
            <person name="Zody M."/>
            <person name="Lander E."/>
        </authorList>
    </citation>
    <scope>NUCLEOTIDE SEQUENCE [LARGE SCALE GENOMIC DNA]</scope>
</reference>
<dbReference type="GO" id="GO:0005762">
    <property type="term" value="C:mitochondrial large ribosomal subunit"/>
    <property type="evidence" value="ECO:0007669"/>
    <property type="project" value="TreeGrafter"/>
</dbReference>
<protein>
    <recommendedName>
        <fullName evidence="4">Large ribosomal subunit protein bL19m</fullName>
    </recommendedName>
    <alternativeName>
        <fullName evidence="5">39S ribosomal protein L19, mitochondrial</fullName>
    </alternativeName>
</protein>
<evidence type="ECO:0000256" key="4">
    <source>
        <dbReference type="ARBA" id="ARBA00035288"/>
    </source>
</evidence>
<dbReference type="AlphaFoldDB" id="H2YFH9"/>
<keyword evidence="7" id="KW-1185">Reference proteome</keyword>
<reference evidence="6" key="2">
    <citation type="submission" date="2025-08" db="UniProtKB">
        <authorList>
            <consortium name="Ensembl"/>
        </authorList>
    </citation>
    <scope>IDENTIFICATION</scope>
</reference>
<comment type="similarity">
    <text evidence="1">Belongs to the bacterial ribosomal protein bL19 family.</text>
</comment>
<dbReference type="InterPro" id="IPR001857">
    <property type="entry name" value="Ribosomal_bL19"/>
</dbReference>
<proteinExistence type="inferred from homology"/>
<dbReference type="HOGENOM" id="CLU_076988_1_0_1"/>
<dbReference type="Gene3D" id="2.30.30.790">
    <property type="match status" value="1"/>
</dbReference>
<dbReference type="Ensembl" id="ENSCSAVT00000004139.1">
    <property type="protein sequence ID" value="ENSCSAVP00000004077.1"/>
    <property type="gene ID" value="ENSCSAVG00000002405.1"/>
</dbReference>
<dbReference type="SUPFAM" id="SSF50104">
    <property type="entry name" value="Translation proteins SH3-like domain"/>
    <property type="match status" value="1"/>
</dbReference>
<dbReference type="OMA" id="GRCLYRD"/>
<dbReference type="GO" id="GO:0006412">
    <property type="term" value="P:translation"/>
    <property type="evidence" value="ECO:0007669"/>
    <property type="project" value="InterPro"/>
</dbReference>
<accession>H2YFH9</accession>
<evidence type="ECO:0000313" key="6">
    <source>
        <dbReference type="Ensembl" id="ENSCSAVP00000004077.1"/>
    </source>
</evidence>
<name>H2YFH9_CIOSA</name>
<dbReference type="PANTHER" id="PTHR15680:SF9">
    <property type="entry name" value="LARGE RIBOSOMAL SUBUNIT PROTEIN BL19M"/>
    <property type="match status" value="1"/>
</dbReference>